<dbReference type="PANTHER" id="PTHR45726:SF3">
    <property type="entry name" value="LEUKOTRIENE A-4 HYDROLASE"/>
    <property type="match status" value="1"/>
</dbReference>
<dbReference type="SUPFAM" id="SSF63737">
    <property type="entry name" value="Leukotriene A4 hydrolase N-terminal domain"/>
    <property type="match status" value="1"/>
</dbReference>
<evidence type="ECO:0000256" key="10">
    <source>
        <dbReference type="PIRSR" id="PIRSR634015-3"/>
    </source>
</evidence>
<dbReference type="GO" id="GO:0006508">
    <property type="term" value="P:proteolysis"/>
    <property type="evidence" value="ECO:0007669"/>
    <property type="project" value="UniProtKB-KW"/>
</dbReference>
<dbReference type="Proteomes" id="UP001431209">
    <property type="component" value="Unassembled WGS sequence"/>
</dbReference>
<feature type="domain" description="Aminopeptidase N-like N-terminal" evidence="13">
    <location>
        <begin position="29"/>
        <end position="234"/>
    </location>
</feature>
<keyword evidence="5 10" id="KW-0479">Metal-binding</keyword>
<comment type="similarity">
    <text evidence="2">Belongs to the peptidase M1 family.</text>
</comment>
<evidence type="ECO:0000259" key="13">
    <source>
        <dbReference type="Pfam" id="PF17900"/>
    </source>
</evidence>
<evidence type="ECO:0000256" key="3">
    <source>
        <dbReference type="ARBA" id="ARBA00022490"/>
    </source>
</evidence>
<reference evidence="14 15" key="1">
    <citation type="submission" date="2024-03" db="EMBL/GenBank/DDBJ databases">
        <title>The Acrasis kona genome and developmental transcriptomes reveal deep origins of eukaryotic multicellular pathways.</title>
        <authorList>
            <person name="Sheikh S."/>
            <person name="Fu C.-J."/>
            <person name="Brown M.W."/>
            <person name="Baldauf S.L."/>
        </authorList>
    </citation>
    <scope>NUCLEOTIDE SEQUENCE [LARGE SCALE GENOMIC DNA]</scope>
    <source>
        <strain evidence="14 15">ATCC MYA-3509</strain>
    </source>
</reference>
<dbReference type="AlphaFoldDB" id="A0AAW2YZY2"/>
<dbReference type="SUPFAM" id="SSF55486">
    <property type="entry name" value="Metalloproteases ('zincins'), catalytic domain"/>
    <property type="match status" value="1"/>
</dbReference>
<evidence type="ECO:0000256" key="6">
    <source>
        <dbReference type="ARBA" id="ARBA00022801"/>
    </source>
</evidence>
<evidence type="ECO:0000259" key="12">
    <source>
        <dbReference type="Pfam" id="PF01433"/>
    </source>
</evidence>
<dbReference type="InterPro" id="IPR042097">
    <property type="entry name" value="Aminopeptidase_N-like_N_sf"/>
</dbReference>
<comment type="subcellular location">
    <subcellularLocation>
        <location evidence="1">Cytoplasm</location>
    </subcellularLocation>
</comment>
<dbReference type="GO" id="GO:0005829">
    <property type="term" value="C:cytosol"/>
    <property type="evidence" value="ECO:0007669"/>
    <property type="project" value="TreeGrafter"/>
</dbReference>
<dbReference type="InterPro" id="IPR049980">
    <property type="entry name" value="LTA4H_cat"/>
</dbReference>
<keyword evidence="6 14" id="KW-0378">Hydrolase</keyword>
<dbReference type="EMBL" id="JAOPGA020000872">
    <property type="protein sequence ID" value="KAL0482577.1"/>
    <property type="molecule type" value="Genomic_DNA"/>
</dbReference>
<feature type="region of interest" description="Disordered" evidence="11">
    <location>
        <begin position="1"/>
        <end position="23"/>
    </location>
</feature>
<keyword evidence="3" id="KW-0963">Cytoplasm</keyword>
<feature type="active site" description="Proton acceptor" evidence="9">
    <location>
        <position position="329"/>
    </location>
</feature>
<dbReference type="Pfam" id="PF01433">
    <property type="entry name" value="Peptidase_M1"/>
    <property type="match status" value="1"/>
</dbReference>
<comment type="cofactor">
    <cofactor evidence="10">
        <name>Zn(2+)</name>
        <dbReference type="ChEBI" id="CHEBI:29105"/>
    </cofactor>
    <text evidence="10">Binds 1 zinc ion per subunit.</text>
</comment>
<evidence type="ECO:0000256" key="9">
    <source>
        <dbReference type="PIRSR" id="PIRSR634015-1"/>
    </source>
</evidence>
<sequence>MSSVSTGYVPQTSPNDPNSFANNHEVKATNYHLDLSPNFSKKSLNGFVDVLLEAVVDNPGVIILDARTLIISQVKVLLDPLPNHKDVREIELFDYLISGEVDIAEAGYPSVYGQPITVRLPQGIRQDFKKGSTITLRLVYETTPVSDAIQWLEKEQTLGKQHPYLFTQCQSVHARSLVPCQDTPSSKSTYSATIRVENPLVAVMSAVINKDKVHINEKFSVFHFEQKVPIPSYLIALAVGALKSREIGPRSRIWSEEELLDAGAYEFSETEDFIRAAEEFLPAYSWGIYDLLLLPPSFPYGGMENPCLTFVTPTLLAGDRSLANVVAHEISHSWSGNLVTNKNWEHFWLNEGFTVYLERRILAHMDENREQGEEFAKFHAMMGYQHLTDSVDRYRETNQMPFTKMVQHLDKVDPDDAFSSVPYEKGFNFLYYLEKQIVGDVVAFEKFLHAYFTEFANQSIETDQMKAFFIQYFEDKVPRSKLDAIEWDAWLHSEGDVLHKNRFESKLAESAIKLADDWVDHNVQDASKQDLKDWTSLQLTFVFGTASSKGSRTRDCRAMCWIAWIKPTNFRNTRMQRLDSDGK</sequence>
<evidence type="ECO:0000313" key="14">
    <source>
        <dbReference type="EMBL" id="KAL0482577.1"/>
    </source>
</evidence>
<dbReference type="Pfam" id="PF17900">
    <property type="entry name" value="Peptidase_M1_N"/>
    <property type="match status" value="1"/>
</dbReference>
<feature type="binding site" evidence="10">
    <location>
        <position position="332"/>
    </location>
    <ligand>
        <name>Zn(2+)</name>
        <dbReference type="ChEBI" id="CHEBI:29105"/>
        <note>catalytic</note>
    </ligand>
</feature>
<keyword evidence="4" id="KW-0645">Protease</keyword>
<evidence type="ECO:0000256" key="4">
    <source>
        <dbReference type="ARBA" id="ARBA00022670"/>
    </source>
</evidence>
<gene>
    <name evidence="14" type="ORF">AKO1_002891</name>
</gene>
<feature type="active site" description="Proton donor" evidence="9">
    <location>
        <position position="423"/>
    </location>
</feature>
<dbReference type="PANTHER" id="PTHR45726">
    <property type="entry name" value="LEUKOTRIENE A-4 HYDROLASE"/>
    <property type="match status" value="1"/>
</dbReference>
<dbReference type="InterPro" id="IPR014782">
    <property type="entry name" value="Peptidase_M1_dom"/>
</dbReference>
<feature type="binding site" evidence="10">
    <location>
        <position position="328"/>
    </location>
    <ligand>
        <name>Zn(2+)</name>
        <dbReference type="ChEBI" id="CHEBI:29105"/>
        <note>catalytic</note>
    </ligand>
</feature>
<proteinExistence type="inferred from homology"/>
<evidence type="ECO:0000256" key="7">
    <source>
        <dbReference type="ARBA" id="ARBA00022833"/>
    </source>
</evidence>
<feature type="domain" description="Peptidase M1 membrane alanine aminopeptidase" evidence="12">
    <location>
        <begin position="273"/>
        <end position="474"/>
    </location>
</feature>
<dbReference type="InterPro" id="IPR001930">
    <property type="entry name" value="Peptidase_M1"/>
</dbReference>
<dbReference type="InterPro" id="IPR034015">
    <property type="entry name" value="M1_LTA4H"/>
</dbReference>
<dbReference type="PRINTS" id="PR00756">
    <property type="entry name" value="ALADIPTASE"/>
</dbReference>
<dbReference type="CDD" id="cd09599">
    <property type="entry name" value="M1_LTA4H"/>
    <property type="match status" value="1"/>
</dbReference>
<dbReference type="GO" id="GO:0008270">
    <property type="term" value="F:zinc ion binding"/>
    <property type="evidence" value="ECO:0007669"/>
    <property type="project" value="InterPro"/>
</dbReference>
<dbReference type="InterPro" id="IPR045357">
    <property type="entry name" value="Aminopeptidase_N-like_N"/>
</dbReference>
<evidence type="ECO:0000313" key="15">
    <source>
        <dbReference type="Proteomes" id="UP001431209"/>
    </source>
</evidence>
<evidence type="ECO:0000256" key="5">
    <source>
        <dbReference type="ARBA" id="ARBA00022723"/>
    </source>
</evidence>
<accession>A0AAW2YZY2</accession>
<keyword evidence="7 10" id="KW-0862">Zinc</keyword>
<dbReference type="GO" id="GO:0008237">
    <property type="term" value="F:metallopeptidase activity"/>
    <property type="evidence" value="ECO:0007669"/>
    <property type="project" value="UniProtKB-KW"/>
</dbReference>
<feature type="binding site" evidence="10">
    <location>
        <position position="351"/>
    </location>
    <ligand>
        <name>Zn(2+)</name>
        <dbReference type="ChEBI" id="CHEBI:29105"/>
        <note>catalytic</note>
    </ligand>
</feature>
<dbReference type="FunFam" id="3.30.2010.30:FF:000001">
    <property type="entry name" value="Leukotriene A(4) hydrolase"/>
    <property type="match status" value="1"/>
</dbReference>
<feature type="compositionally biased region" description="Polar residues" evidence="11">
    <location>
        <begin position="1"/>
        <end position="22"/>
    </location>
</feature>
<keyword evidence="15" id="KW-1185">Reference proteome</keyword>
<evidence type="ECO:0000256" key="2">
    <source>
        <dbReference type="ARBA" id="ARBA00010136"/>
    </source>
</evidence>
<name>A0AAW2YZY2_9EUKA</name>
<keyword evidence="8" id="KW-0482">Metalloprotease</keyword>
<evidence type="ECO:0000256" key="11">
    <source>
        <dbReference type="SAM" id="MobiDB-lite"/>
    </source>
</evidence>
<dbReference type="InterPro" id="IPR027268">
    <property type="entry name" value="Peptidase_M4/M1_CTD_sf"/>
</dbReference>
<comment type="caution">
    <text evidence="14">The sequence shown here is derived from an EMBL/GenBank/DDBJ whole genome shotgun (WGS) entry which is preliminary data.</text>
</comment>
<dbReference type="FunFam" id="1.10.390.10:FF:000003">
    <property type="entry name" value="Leukotriene A(4) hydrolase"/>
    <property type="match status" value="1"/>
</dbReference>
<protein>
    <submittedName>
        <fullName evidence="14">Leukotriene-A4 hydrolase</fullName>
    </submittedName>
</protein>
<dbReference type="Gene3D" id="1.10.390.10">
    <property type="entry name" value="Neutral Protease Domain 2"/>
    <property type="match status" value="1"/>
</dbReference>
<organism evidence="14 15">
    <name type="scientific">Acrasis kona</name>
    <dbReference type="NCBI Taxonomy" id="1008807"/>
    <lineage>
        <taxon>Eukaryota</taxon>
        <taxon>Discoba</taxon>
        <taxon>Heterolobosea</taxon>
        <taxon>Tetramitia</taxon>
        <taxon>Eutetramitia</taxon>
        <taxon>Acrasidae</taxon>
        <taxon>Acrasis</taxon>
    </lineage>
</organism>
<dbReference type="Gene3D" id="3.30.2010.30">
    <property type="match status" value="1"/>
</dbReference>
<evidence type="ECO:0000256" key="1">
    <source>
        <dbReference type="ARBA" id="ARBA00004496"/>
    </source>
</evidence>
<dbReference type="Gene3D" id="2.60.40.1730">
    <property type="entry name" value="tricorn interacting facor f3 domain"/>
    <property type="match status" value="1"/>
</dbReference>
<evidence type="ECO:0000256" key="8">
    <source>
        <dbReference type="ARBA" id="ARBA00023049"/>
    </source>
</evidence>